<proteinExistence type="predicted"/>
<name>A0A8R7P3F6_TRIUA</name>
<keyword evidence="2" id="KW-1185">Reference proteome</keyword>
<evidence type="ECO:0000313" key="2">
    <source>
        <dbReference type="Proteomes" id="UP000015106"/>
    </source>
</evidence>
<organism evidence="1 2">
    <name type="scientific">Triticum urartu</name>
    <name type="common">Red wild einkorn</name>
    <name type="synonym">Crithodium urartu</name>
    <dbReference type="NCBI Taxonomy" id="4572"/>
    <lineage>
        <taxon>Eukaryota</taxon>
        <taxon>Viridiplantae</taxon>
        <taxon>Streptophyta</taxon>
        <taxon>Embryophyta</taxon>
        <taxon>Tracheophyta</taxon>
        <taxon>Spermatophyta</taxon>
        <taxon>Magnoliopsida</taxon>
        <taxon>Liliopsida</taxon>
        <taxon>Poales</taxon>
        <taxon>Poaceae</taxon>
        <taxon>BOP clade</taxon>
        <taxon>Pooideae</taxon>
        <taxon>Triticodae</taxon>
        <taxon>Triticeae</taxon>
        <taxon>Triticinae</taxon>
        <taxon>Triticum</taxon>
    </lineage>
</organism>
<dbReference type="InterPro" id="IPR007658">
    <property type="entry name" value="DUF594"/>
</dbReference>
<dbReference type="Pfam" id="PF04578">
    <property type="entry name" value="DUF594"/>
    <property type="match status" value="1"/>
</dbReference>
<reference evidence="2" key="1">
    <citation type="journal article" date="2013" name="Nature">
        <title>Draft genome of the wheat A-genome progenitor Triticum urartu.</title>
        <authorList>
            <person name="Ling H.Q."/>
            <person name="Zhao S."/>
            <person name="Liu D."/>
            <person name="Wang J."/>
            <person name="Sun H."/>
            <person name="Zhang C."/>
            <person name="Fan H."/>
            <person name="Li D."/>
            <person name="Dong L."/>
            <person name="Tao Y."/>
            <person name="Gao C."/>
            <person name="Wu H."/>
            <person name="Li Y."/>
            <person name="Cui Y."/>
            <person name="Guo X."/>
            <person name="Zheng S."/>
            <person name="Wang B."/>
            <person name="Yu K."/>
            <person name="Liang Q."/>
            <person name="Yang W."/>
            <person name="Lou X."/>
            <person name="Chen J."/>
            <person name="Feng M."/>
            <person name="Jian J."/>
            <person name="Zhang X."/>
            <person name="Luo G."/>
            <person name="Jiang Y."/>
            <person name="Liu J."/>
            <person name="Wang Z."/>
            <person name="Sha Y."/>
            <person name="Zhang B."/>
            <person name="Wu H."/>
            <person name="Tang D."/>
            <person name="Shen Q."/>
            <person name="Xue P."/>
            <person name="Zou S."/>
            <person name="Wang X."/>
            <person name="Liu X."/>
            <person name="Wang F."/>
            <person name="Yang Y."/>
            <person name="An X."/>
            <person name="Dong Z."/>
            <person name="Zhang K."/>
            <person name="Zhang X."/>
            <person name="Luo M.C."/>
            <person name="Dvorak J."/>
            <person name="Tong Y."/>
            <person name="Wang J."/>
            <person name="Yang H."/>
            <person name="Li Z."/>
            <person name="Wang D."/>
            <person name="Zhang A."/>
            <person name="Wang J."/>
        </authorList>
    </citation>
    <scope>NUCLEOTIDE SEQUENCE</scope>
    <source>
        <strain evidence="2">cv. G1812</strain>
    </source>
</reference>
<dbReference type="Proteomes" id="UP000015106">
    <property type="component" value="Chromosome 1"/>
</dbReference>
<accession>A0A8R7P3F6</accession>
<protein>
    <submittedName>
        <fullName evidence="1">Uncharacterized protein</fullName>
    </submittedName>
</protein>
<evidence type="ECO:0000313" key="1">
    <source>
        <dbReference type="EnsemblPlants" id="TuG1812G0100004429.01.T01.cds466110"/>
    </source>
</evidence>
<dbReference type="Gramene" id="TuG1812G0100004429.01.T01">
    <property type="protein sequence ID" value="TuG1812G0100004429.01.T01.cds466110"/>
    <property type="gene ID" value="TuG1812G0100004429.01"/>
</dbReference>
<reference evidence="1" key="2">
    <citation type="submission" date="2018-03" db="EMBL/GenBank/DDBJ databases">
        <title>The Triticum urartu genome reveals the dynamic nature of wheat genome evolution.</title>
        <authorList>
            <person name="Ling H."/>
            <person name="Ma B."/>
            <person name="Shi X."/>
            <person name="Liu H."/>
            <person name="Dong L."/>
            <person name="Sun H."/>
            <person name="Cao Y."/>
            <person name="Gao Q."/>
            <person name="Zheng S."/>
            <person name="Li Y."/>
            <person name="Yu Y."/>
            <person name="Du H."/>
            <person name="Qi M."/>
            <person name="Li Y."/>
            <person name="Yu H."/>
            <person name="Cui Y."/>
            <person name="Wang N."/>
            <person name="Chen C."/>
            <person name="Wu H."/>
            <person name="Zhao Y."/>
            <person name="Zhang J."/>
            <person name="Li Y."/>
            <person name="Zhou W."/>
            <person name="Zhang B."/>
            <person name="Hu W."/>
            <person name="Eijk M."/>
            <person name="Tang J."/>
            <person name="Witsenboer H."/>
            <person name="Zhao S."/>
            <person name="Li Z."/>
            <person name="Zhang A."/>
            <person name="Wang D."/>
            <person name="Liang C."/>
        </authorList>
    </citation>
    <scope>NUCLEOTIDE SEQUENCE [LARGE SCALE GENOMIC DNA]</scope>
    <source>
        <strain evidence="1">cv. G1812</strain>
    </source>
</reference>
<reference evidence="1" key="3">
    <citation type="submission" date="2022-06" db="UniProtKB">
        <authorList>
            <consortium name="EnsemblPlants"/>
        </authorList>
    </citation>
    <scope>IDENTIFICATION</scope>
</reference>
<dbReference type="AlphaFoldDB" id="A0A8R7P3F6"/>
<dbReference type="EnsemblPlants" id="TuG1812G0100004429.01.T01">
    <property type="protein sequence ID" value="TuG1812G0100004429.01.T01.cds466110"/>
    <property type="gene ID" value="TuG1812G0100004429.01"/>
</dbReference>
<sequence length="178" mass="19493">MLMCHVATSILAMASSQRQLLSDHEIVATHLSRYCAYLVAYSPKLLPDDAVWCKSLYTAVKKDAERSLAGSGITISTSEMDYGRLVELLSMRSKHHVLRDGVELGWRLAELPEGEEVAWKALAEFWSETASCDDMDEHAEAIARGGELITLLWALLYHVGSVDDATTAATHGAADDVV</sequence>
<dbReference type="PANTHER" id="PTHR31325">
    <property type="entry name" value="OS01G0798800 PROTEIN-RELATED"/>
    <property type="match status" value="1"/>
</dbReference>